<protein>
    <recommendedName>
        <fullName evidence="1">non-specific serine/threonine protein kinase</fullName>
        <ecNumber evidence="1">2.7.11.1</ecNumber>
    </recommendedName>
</protein>
<feature type="domain" description="Protein kinase" evidence="6">
    <location>
        <begin position="82"/>
        <end position="450"/>
    </location>
</feature>
<dbReference type="SMART" id="SM00220">
    <property type="entry name" value="S_TKc"/>
    <property type="match status" value="1"/>
</dbReference>
<dbReference type="AlphaFoldDB" id="A0A0D2KBP5"/>
<evidence type="ECO:0000259" key="6">
    <source>
        <dbReference type="PROSITE" id="PS50011"/>
    </source>
</evidence>
<sequence>MPVQGKDLNGRPFDLADFGDARDYSYRYRPRFLDERAVPTDLDQLWYDDRKARGAFGKEKEQETFLRKYLFFEQDNDDDEEWGPVRLLGRGGHGLVGLWQKRDDNNRIVDEVVLKESRYSRANSRAALAMESDPNAYPRHLAEAAIHKDINAQHPGVAPHLRKYKFFYHDINEREGRYRLYFEHCPFGTLGRLGHLYRCWDTYLPEVFVWYVFYSLAKACEALRDAPPFDSRAIKEEYWSIRLEELFCLHMDFKPDNVLLGYPSHEGAEYPSALLNDYGLSMYTAVNDDPDFRTWNPTYMWHRGTHSYQPTEQNHYGVEWEMPPDGGRLRTRDAQNRELDWHRAARQREEDNQEAGGDVIFDHSMNVYGLGQTMFELVTLRKNNKHLHRIRAKCLTRFQRNGNHQISHVLTKKPGVYSSRLRHLIHRCLDPNPASRPSQMEIMDQTRRGLRLAIKRAKRDGNFPVKVYFRDNDINEMPLGDAGFQPQRRDFSRLIESEFVDPDAPKLKLPADKYGGFPEAWSNPSWKQMYDHRNPHDRWFNGLEGDGSN</sequence>
<dbReference type="PROSITE" id="PS00108">
    <property type="entry name" value="PROTEIN_KINASE_ST"/>
    <property type="match status" value="1"/>
</dbReference>
<reference evidence="7 8" key="1">
    <citation type="submission" date="2015-01" db="EMBL/GenBank/DDBJ databases">
        <title>The Genome Sequence of Fonsecaea multimorphosa CBS 102226.</title>
        <authorList>
            <consortium name="The Broad Institute Genomics Platform"/>
            <person name="Cuomo C."/>
            <person name="de Hoog S."/>
            <person name="Gorbushina A."/>
            <person name="Stielow B."/>
            <person name="Teixiera M."/>
            <person name="Abouelleil A."/>
            <person name="Chapman S.B."/>
            <person name="Priest M."/>
            <person name="Young S.K."/>
            <person name="Wortman J."/>
            <person name="Nusbaum C."/>
            <person name="Birren B."/>
        </authorList>
    </citation>
    <scope>NUCLEOTIDE SEQUENCE [LARGE SCALE GENOMIC DNA]</scope>
    <source>
        <strain evidence="7 8">CBS 102226</strain>
    </source>
</reference>
<keyword evidence="4" id="KW-0418">Kinase</keyword>
<dbReference type="OrthoDB" id="310217at2759"/>
<evidence type="ECO:0000256" key="3">
    <source>
        <dbReference type="ARBA" id="ARBA00022741"/>
    </source>
</evidence>
<dbReference type="EMBL" id="KN848089">
    <property type="protein sequence ID" value="KIX94093.1"/>
    <property type="molecule type" value="Genomic_DNA"/>
</dbReference>
<organism evidence="7 8">
    <name type="scientific">Fonsecaea multimorphosa CBS 102226</name>
    <dbReference type="NCBI Taxonomy" id="1442371"/>
    <lineage>
        <taxon>Eukaryota</taxon>
        <taxon>Fungi</taxon>
        <taxon>Dikarya</taxon>
        <taxon>Ascomycota</taxon>
        <taxon>Pezizomycotina</taxon>
        <taxon>Eurotiomycetes</taxon>
        <taxon>Chaetothyriomycetidae</taxon>
        <taxon>Chaetothyriales</taxon>
        <taxon>Herpotrichiellaceae</taxon>
        <taxon>Fonsecaea</taxon>
    </lineage>
</organism>
<keyword evidence="3" id="KW-0547">Nucleotide-binding</keyword>
<evidence type="ECO:0000256" key="5">
    <source>
        <dbReference type="ARBA" id="ARBA00022840"/>
    </source>
</evidence>
<dbReference type="InterPro" id="IPR000719">
    <property type="entry name" value="Prot_kinase_dom"/>
</dbReference>
<keyword evidence="5" id="KW-0067">ATP-binding</keyword>
<dbReference type="PANTHER" id="PTHR43671:SF13">
    <property type="entry name" value="SERINE_THREONINE-PROTEIN KINASE NEK2"/>
    <property type="match status" value="1"/>
</dbReference>
<dbReference type="STRING" id="1442371.A0A0D2KBP5"/>
<evidence type="ECO:0000256" key="2">
    <source>
        <dbReference type="ARBA" id="ARBA00022679"/>
    </source>
</evidence>
<keyword evidence="8" id="KW-1185">Reference proteome</keyword>
<dbReference type="Gene3D" id="1.10.510.10">
    <property type="entry name" value="Transferase(Phosphotransferase) domain 1"/>
    <property type="match status" value="2"/>
</dbReference>
<dbReference type="GO" id="GO:0004674">
    <property type="term" value="F:protein serine/threonine kinase activity"/>
    <property type="evidence" value="ECO:0007669"/>
    <property type="project" value="UniProtKB-EC"/>
</dbReference>
<dbReference type="EC" id="2.7.11.1" evidence="1"/>
<dbReference type="InterPro" id="IPR011009">
    <property type="entry name" value="Kinase-like_dom_sf"/>
</dbReference>
<gene>
    <name evidence="7" type="ORF">Z520_10119</name>
</gene>
<dbReference type="RefSeq" id="XP_016628216.1">
    <property type="nucleotide sequence ID" value="XM_016780613.1"/>
</dbReference>
<evidence type="ECO:0000313" key="8">
    <source>
        <dbReference type="Proteomes" id="UP000053411"/>
    </source>
</evidence>
<dbReference type="PROSITE" id="PS50011">
    <property type="entry name" value="PROTEIN_KINASE_DOM"/>
    <property type="match status" value="1"/>
</dbReference>
<dbReference type="InterPro" id="IPR050660">
    <property type="entry name" value="NEK_Ser/Thr_kinase"/>
</dbReference>
<dbReference type="GeneID" id="27715865"/>
<dbReference type="SUPFAM" id="SSF56112">
    <property type="entry name" value="Protein kinase-like (PK-like)"/>
    <property type="match status" value="1"/>
</dbReference>
<dbReference type="Proteomes" id="UP000053411">
    <property type="component" value="Unassembled WGS sequence"/>
</dbReference>
<name>A0A0D2KBP5_9EURO</name>
<dbReference type="InterPro" id="IPR008271">
    <property type="entry name" value="Ser/Thr_kinase_AS"/>
</dbReference>
<dbReference type="VEuPathDB" id="FungiDB:Z520_10119"/>
<keyword evidence="2" id="KW-0808">Transferase</keyword>
<proteinExistence type="predicted"/>
<dbReference type="GO" id="GO:0005524">
    <property type="term" value="F:ATP binding"/>
    <property type="evidence" value="ECO:0007669"/>
    <property type="project" value="UniProtKB-KW"/>
</dbReference>
<dbReference type="PANTHER" id="PTHR43671">
    <property type="entry name" value="SERINE/THREONINE-PROTEIN KINASE NEK"/>
    <property type="match status" value="1"/>
</dbReference>
<evidence type="ECO:0000313" key="7">
    <source>
        <dbReference type="EMBL" id="KIX94093.1"/>
    </source>
</evidence>
<evidence type="ECO:0000256" key="1">
    <source>
        <dbReference type="ARBA" id="ARBA00012513"/>
    </source>
</evidence>
<evidence type="ECO:0000256" key="4">
    <source>
        <dbReference type="ARBA" id="ARBA00022777"/>
    </source>
</evidence>
<accession>A0A0D2KBP5</accession>